<evidence type="ECO:0000256" key="1">
    <source>
        <dbReference type="SAM" id="MobiDB-lite"/>
    </source>
</evidence>
<organism evidence="3 4">
    <name type="scientific">Callosobruchus maculatus</name>
    <name type="common">Southern cowpea weevil</name>
    <name type="synonym">Pulse bruchid</name>
    <dbReference type="NCBI Taxonomy" id="64391"/>
    <lineage>
        <taxon>Eukaryota</taxon>
        <taxon>Metazoa</taxon>
        <taxon>Ecdysozoa</taxon>
        <taxon>Arthropoda</taxon>
        <taxon>Hexapoda</taxon>
        <taxon>Insecta</taxon>
        <taxon>Pterygota</taxon>
        <taxon>Neoptera</taxon>
        <taxon>Endopterygota</taxon>
        <taxon>Coleoptera</taxon>
        <taxon>Polyphaga</taxon>
        <taxon>Cucujiformia</taxon>
        <taxon>Chrysomeloidea</taxon>
        <taxon>Chrysomelidae</taxon>
        <taxon>Bruchinae</taxon>
        <taxon>Bruchini</taxon>
        <taxon>Callosobruchus</taxon>
    </lineage>
</organism>
<name>A0A653CNM0_CALMS</name>
<keyword evidence="2" id="KW-1133">Transmembrane helix</keyword>
<dbReference type="Proteomes" id="UP000410492">
    <property type="component" value="Unassembled WGS sequence"/>
</dbReference>
<evidence type="ECO:0000313" key="4">
    <source>
        <dbReference type="Proteomes" id="UP000410492"/>
    </source>
</evidence>
<feature type="transmembrane region" description="Helical" evidence="2">
    <location>
        <begin position="56"/>
        <end position="76"/>
    </location>
</feature>
<reference evidence="3 4" key="1">
    <citation type="submission" date="2019-01" db="EMBL/GenBank/DDBJ databases">
        <authorList>
            <person name="Sayadi A."/>
        </authorList>
    </citation>
    <scope>NUCLEOTIDE SEQUENCE [LARGE SCALE GENOMIC DNA]</scope>
</reference>
<evidence type="ECO:0008006" key="5">
    <source>
        <dbReference type="Google" id="ProtNLM"/>
    </source>
</evidence>
<keyword evidence="4" id="KW-1185">Reference proteome</keyword>
<evidence type="ECO:0000256" key="2">
    <source>
        <dbReference type="SAM" id="Phobius"/>
    </source>
</evidence>
<feature type="region of interest" description="Disordered" evidence="1">
    <location>
        <begin position="162"/>
        <end position="202"/>
    </location>
</feature>
<gene>
    <name evidence="3" type="ORF">CALMAC_LOCUS10179</name>
</gene>
<dbReference type="OrthoDB" id="6779463at2759"/>
<dbReference type="EMBL" id="CAACVG010008194">
    <property type="protein sequence ID" value="VEN48876.1"/>
    <property type="molecule type" value="Genomic_DNA"/>
</dbReference>
<accession>A0A653CNM0</accession>
<proteinExistence type="predicted"/>
<sequence length="202" mass="23048">MESRYTPVFTNGPPVKLCPFVTELGELDHYICLRSERCCAHGCCFDSSSKYYFQSWYFWLLILVIFGTFYFLTWYCKRIERRRKRRAALTTHAYLLRPPSAPNTNPSPNNEFVDLTDEIILGRILEENIAANRGHESSVAADITCHVAPPPKYAEAVNMPKLTLNPTAPPSDHQVHRTDSEPLPTYDSVVKKPNGNKDDSHV</sequence>
<protein>
    <recommendedName>
        <fullName evidence="5">Vesicular, overexpressed in cancer, prosurvival protein 1</fullName>
    </recommendedName>
</protein>
<keyword evidence="2" id="KW-0472">Membrane</keyword>
<dbReference type="AlphaFoldDB" id="A0A653CNM0"/>
<keyword evidence="2" id="KW-0812">Transmembrane</keyword>
<evidence type="ECO:0000313" key="3">
    <source>
        <dbReference type="EMBL" id="VEN48876.1"/>
    </source>
</evidence>